<dbReference type="OrthoDB" id="127554at2"/>
<sequence>MLKEVKFTDWKSFESTSLFIDPLTVVIGLNASGKSNALDALEFLQRTARGMDFATALGGDQKVAQVRGGAEWAARIGTKQFTLEVLVEGPEAGTEYHYGLTLDTSEVHCVLLNEFLHLRRLDDVGAIQTSEMLFVTRYRENLTSEGEGPVMLRLQIDGEKRSTGTHVRRSSSVLSQLFLTSLVNEHSEFGQAIRTVVNALQNVFILDPAPSRMRSYVPLAENLLSDGSNVAGVLAALGDAEREQVRRSFEQYLSQLAERDALHVWAEPIGKFKKDAMLYCRESWVAGQAPLEIDARSMSDGTLRFVAILTALMIRPRGSLLVIEEVDNGLHPSRARLLLEMLKKVAAERGLDVLVTTHNVALLDALGADLLPFVLAVHRDPKTGASLLTPVQDLRELPRLLAVAPLGRTAAQGLLEQSLARESEEPRS</sequence>
<name>S9P6V9_CYSF2</name>
<dbReference type="Pfam" id="PF13304">
    <property type="entry name" value="AAA_21"/>
    <property type="match status" value="2"/>
</dbReference>
<dbReference type="CDD" id="cd00267">
    <property type="entry name" value="ABC_ATPase"/>
    <property type="match status" value="1"/>
</dbReference>
<dbReference type="AlphaFoldDB" id="S9P6V9"/>
<feature type="domain" description="ATPase AAA-type core" evidence="1">
    <location>
        <begin position="292"/>
        <end position="364"/>
    </location>
</feature>
<dbReference type="PANTHER" id="PTHR40396:SF1">
    <property type="entry name" value="ATPASE AAA-TYPE CORE DOMAIN-CONTAINING PROTEIN"/>
    <property type="match status" value="1"/>
</dbReference>
<dbReference type="GO" id="GO:0005524">
    <property type="term" value="F:ATP binding"/>
    <property type="evidence" value="ECO:0007669"/>
    <property type="project" value="InterPro"/>
</dbReference>
<evidence type="ECO:0000313" key="2">
    <source>
        <dbReference type="EMBL" id="EPX58916.1"/>
    </source>
</evidence>
<comment type="caution">
    <text evidence="2">The sequence shown here is derived from an EMBL/GenBank/DDBJ whole genome shotgun (WGS) entry which is preliminary data.</text>
</comment>
<reference evidence="2" key="1">
    <citation type="submission" date="2013-05" db="EMBL/GenBank/DDBJ databases">
        <title>Genome assembly of Cystobacter fuscus DSM 2262.</title>
        <authorList>
            <person name="Sharma G."/>
            <person name="Khatri I."/>
            <person name="Kaur C."/>
            <person name="Mayilraj S."/>
            <person name="Subramanian S."/>
        </authorList>
    </citation>
    <scope>NUCLEOTIDE SEQUENCE [LARGE SCALE GENOMIC DNA]</scope>
    <source>
        <strain evidence="2">DSM 2262</strain>
    </source>
</reference>
<keyword evidence="3" id="KW-1185">Reference proteome</keyword>
<dbReference type="Proteomes" id="UP000011682">
    <property type="component" value="Unassembled WGS sequence"/>
</dbReference>
<dbReference type="EMBL" id="ANAH02000021">
    <property type="protein sequence ID" value="EPX58916.1"/>
    <property type="molecule type" value="Genomic_DNA"/>
</dbReference>
<organism evidence="2 3">
    <name type="scientific">Cystobacter fuscus (strain ATCC 25194 / DSM 2262 / NBRC 100088 / M29)</name>
    <dbReference type="NCBI Taxonomy" id="1242864"/>
    <lineage>
        <taxon>Bacteria</taxon>
        <taxon>Pseudomonadati</taxon>
        <taxon>Myxococcota</taxon>
        <taxon>Myxococcia</taxon>
        <taxon>Myxococcales</taxon>
        <taxon>Cystobacterineae</taxon>
        <taxon>Archangiaceae</taxon>
        <taxon>Cystobacter</taxon>
    </lineage>
</organism>
<dbReference type="InterPro" id="IPR003959">
    <property type="entry name" value="ATPase_AAA_core"/>
</dbReference>
<evidence type="ECO:0000313" key="3">
    <source>
        <dbReference type="Proteomes" id="UP000011682"/>
    </source>
</evidence>
<feature type="domain" description="ATPase AAA-type core" evidence="1">
    <location>
        <begin position="23"/>
        <end position="107"/>
    </location>
</feature>
<dbReference type="GO" id="GO:0016887">
    <property type="term" value="F:ATP hydrolysis activity"/>
    <property type="evidence" value="ECO:0007669"/>
    <property type="project" value="InterPro"/>
</dbReference>
<dbReference type="PIRSF" id="PIRSF029347">
    <property type="entry name" value="RecF"/>
    <property type="match status" value="1"/>
</dbReference>
<dbReference type="SUPFAM" id="SSF52540">
    <property type="entry name" value="P-loop containing nucleoside triphosphate hydrolases"/>
    <property type="match status" value="1"/>
</dbReference>
<dbReference type="Gene3D" id="3.40.50.300">
    <property type="entry name" value="P-loop containing nucleotide triphosphate hydrolases"/>
    <property type="match status" value="2"/>
</dbReference>
<evidence type="ECO:0000259" key="1">
    <source>
        <dbReference type="Pfam" id="PF13304"/>
    </source>
</evidence>
<dbReference type="RefSeq" id="WP_002631589.1">
    <property type="nucleotide sequence ID" value="NZ_ANAH02000021.1"/>
</dbReference>
<accession>S9P6V9</accession>
<proteinExistence type="predicted"/>
<protein>
    <submittedName>
        <fullName evidence="2">ATPase-like protein</fullName>
    </submittedName>
</protein>
<gene>
    <name evidence="2" type="ORF">D187_003631</name>
</gene>
<dbReference type="PANTHER" id="PTHR40396">
    <property type="entry name" value="ATPASE-LIKE PROTEIN"/>
    <property type="match status" value="1"/>
</dbReference>
<dbReference type="InterPro" id="IPR014555">
    <property type="entry name" value="RecF-like"/>
</dbReference>
<dbReference type="InterPro" id="IPR027417">
    <property type="entry name" value="P-loop_NTPase"/>
</dbReference>
<dbReference type="eggNOG" id="COG4637">
    <property type="taxonomic scope" value="Bacteria"/>
</dbReference>